<dbReference type="KEGG" id="pxi:J5O05_11595"/>
<name>A0A975DEY8_9GAMM</name>
<accession>A0A975DEY8</accession>
<dbReference type="Proteomes" id="UP000664904">
    <property type="component" value="Chromosome"/>
</dbReference>
<proteinExistence type="predicted"/>
<keyword evidence="1" id="KW-0255">Endonuclease</keyword>
<protein>
    <submittedName>
        <fullName evidence="1">Restriction endonuclease, SacI family</fullName>
    </submittedName>
</protein>
<keyword evidence="1" id="KW-0378">Hydrolase</keyword>
<dbReference type="REBASE" id="479558">
    <property type="entry name" value="Pxi2ORF11605P"/>
</dbReference>
<reference evidence="1" key="1">
    <citation type="submission" date="2021-03" db="EMBL/GenBank/DDBJ databases">
        <title>Complete Genome of Pseudoalteromonas xiamenensis STKMTI.2, a new potential marine bacterium producing anti-Vibrio compounds.</title>
        <authorList>
            <person name="Handayani D.P."/>
            <person name="Isnansetyo A."/>
            <person name="Istiqomah I."/>
            <person name="Jumina J."/>
        </authorList>
    </citation>
    <scope>NUCLEOTIDE SEQUENCE</scope>
    <source>
        <strain evidence="1">STKMTI.2</strain>
    </source>
</reference>
<dbReference type="Pfam" id="PF09566">
    <property type="entry name" value="RE_SacI"/>
    <property type="match status" value="1"/>
</dbReference>
<dbReference type="GO" id="GO:0004519">
    <property type="term" value="F:endonuclease activity"/>
    <property type="evidence" value="ECO:0007669"/>
    <property type="project" value="UniProtKB-KW"/>
</dbReference>
<evidence type="ECO:0000313" key="1">
    <source>
        <dbReference type="EMBL" id="QTH70591.1"/>
    </source>
</evidence>
<organism evidence="1 2">
    <name type="scientific">Pseudoalteromonas xiamenensis</name>
    <dbReference type="NCBI Taxonomy" id="882626"/>
    <lineage>
        <taxon>Bacteria</taxon>
        <taxon>Pseudomonadati</taxon>
        <taxon>Pseudomonadota</taxon>
        <taxon>Gammaproteobacteria</taxon>
        <taxon>Alteromonadales</taxon>
        <taxon>Pseudoalteromonadaceae</taxon>
        <taxon>Pseudoalteromonas</taxon>
    </lineage>
</organism>
<dbReference type="RefSeq" id="WP_208842180.1">
    <property type="nucleotide sequence ID" value="NZ_CP072133.1"/>
</dbReference>
<dbReference type="EMBL" id="CP072133">
    <property type="protein sequence ID" value="QTH70591.1"/>
    <property type="molecule type" value="Genomic_DNA"/>
</dbReference>
<evidence type="ECO:0000313" key="2">
    <source>
        <dbReference type="Proteomes" id="UP000664904"/>
    </source>
</evidence>
<gene>
    <name evidence="1" type="ORF">J5O05_11595</name>
</gene>
<dbReference type="AlphaFoldDB" id="A0A975DEY8"/>
<dbReference type="InterPro" id="IPR019066">
    <property type="entry name" value="Restrct_endonuc_II_SacI"/>
</dbReference>
<sequence>MSINVNNDLAFEKALKAAKESKALSSPKSKWADDIKKIILGSHLTYRYILVTGLLAKSTDERVNPLCLQAKADDAGAYDARSVCHDVIVGRGIERDHLEGKLGASNEPFLNKPARFEMHSSGNAVRKGNDKLLQTISIEILSNAKDSSDAYDMLVDAFYFTLQRPARAIPVSQNKTFDFNSFVDNVLQLSSEGEVCATLVSSVFLLRFPSKGWKVKAHPVNQAGSSSKEVLDIDVYQEDKPIIAIEVKDKAFCVADVTHAVQKAQQAGVATVLFAKGPQATITDGDESSISSKASETGCKLIFADVKDIVKTSYILCGYPPVERITELINTTLASIRAKDATVQHFSDLLTKP</sequence>
<keyword evidence="2" id="KW-1185">Reference proteome</keyword>
<keyword evidence="1" id="KW-0540">Nuclease</keyword>